<dbReference type="EMBL" id="JPKZ01000486">
    <property type="protein sequence ID" value="KHN87039.1"/>
    <property type="molecule type" value="Genomic_DNA"/>
</dbReference>
<evidence type="ECO:0000256" key="5">
    <source>
        <dbReference type="ARBA" id="ARBA00023136"/>
    </source>
</evidence>
<reference evidence="10 11" key="1">
    <citation type="submission" date="2014-11" db="EMBL/GenBank/DDBJ databases">
        <title>Genetic blueprint of the zoonotic pathogen Toxocara canis.</title>
        <authorList>
            <person name="Zhu X.-Q."/>
            <person name="Korhonen P.K."/>
            <person name="Cai H."/>
            <person name="Young N.D."/>
            <person name="Nejsum P."/>
            <person name="von Samson-Himmelstjerna G."/>
            <person name="Boag P.R."/>
            <person name="Tan P."/>
            <person name="Li Q."/>
            <person name="Min J."/>
            <person name="Yang Y."/>
            <person name="Wang X."/>
            <person name="Fang X."/>
            <person name="Hall R.S."/>
            <person name="Hofmann A."/>
            <person name="Sternberg P.W."/>
            <person name="Jex A.R."/>
            <person name="Gasser R.B."/>
        </authorList>
    </citation>
    <scope>NUCLEOTIDE SEQUENCE [LARGE SCALE GENOMIC DNA]</scope>
    <source>
        <strain evidence="10">PN_DK_2014</strain>
    </source>
</reference>
<dbReference type="GO" id="GO:0005789">
    <property type="term" value="C:endoplasmic reticulum membrane"/>
    <property type="evidence" value="ECO:0007669"/>
    <property type="project" value="UniProtKB-SubCell"/>
</dbReference>
<dbReference type="InterPro" id="IPR036770">
    <property type="entry name" value="Ankyrin_rpt-contain_sf"/>
</dbReference>
<dbReference type="FunFam" id="1.25.40.20:FF:000302">
    <property type="entry name" value="Ankyrin repeat containing protein"/>
    <property type="match status" value="1"/>
</dbReference>
<dbReference type="InterPro" id="IPR002110">
    <property type="entry name" value="Ankyrin_rpt"/>
</dbReference>
<dbReference type="GO" id="GO:0005102">
    <property type="term" value="F:signaling receptor binding"/>
    <property type="evidence" value="ECO:0007669"/>
    <property type="project" value="TreeGrafter"/>
</dbReference>
<dbReference type="PROSITE" id="PS50297">
    <property type="entry name" value="ANK_REP_REGION"/>
    <property type="match status" value="2"/>
</dbReference>
<dbReference type="PANTHER" id="PTHR12447:SF25">
    <property type="entry name" value="ANKYRIN REPEAT DOMAIN-CONTAINING PROTEIN 13C"/>
    <property type="match status" value="1"/>
</dbReference>
<keyword evidence="6" id="KW-0143">Chaperone</keyword>
<dbReference type="PANTHER" id="PTHR12447">
    <property type="entry name" value="ANKYRIN REPEAT DOMAIN-CONTAINING PROTEIN 13"/>
    <property type="match status" value="1"/>
</dbReference>
<evidence type="ECO:0000256" key="1">
    <source>
        <dbReference type="ARBA" id="ARBA00004586"/>
    </source>
</evidence>
<keyword evidence="3" id="KW-0256">Endoplasmic reticulum</keyword>
<keyword evidence="4 8" id="KW-0040">ANK repeat</keyword>
<dbReference type="AlphaFoldDB" id="A0A0B2W037"/>
<feature type="repeat" description="ANK" evidence="8">
    <location>
        <begin position="106"/>
        <end position="138"/>
    </location>
</feature>
<feature type="repeat" description="ANK" evidence="8">
    <location>
        <begin position="73"/>
        <end position="105"/>
    </location>
</feature>
<gene>
    <name evidence="10" type="primary">Ankrd13c</name>
    <name evidence="10" type="ORF">Tcan_11196</name>
</gene>
<dbReference type="InterPro" id="IPR021832">
    <property type="entry name" value="ANKRD13"/>
</dbReference>
<evidence type="ECO:0000313" key="11">
    <source>
        <dbReference type="Proteomes" id="UP000031036"/>
    </source>
</evidence>
<evidence type="ECO:0000256" key="6">
    <source>
        <dbReference type="ARBA" id="ARBA00023186"/>
    </source>
</evidence>
<evidence type="ECO:0000256" key="3">
    <source>
        <dbReference type="ARBA" id="ARBA00022824"/>
    </source>
</evidence>
<evidence type="ECO:0000256" key="7">
    <source>
        <dbReference type="ARBA" id="ARBA00037107"/>
    </source>
</evidence>
<dbReference type="InterPro" id="IPR055285">
    <property type="entry name" value="ANKRD13_C"/>
</dbReference>
<sequence>MHLIAQQLRDQRPTRALCVLWYLREQSALGKSATQMVLDRGFLNDNPANVCGGIHRKRTTAVWSALTFDMADQEQFPLHRAAFFNDTQSIMMLIKNGADLYEQDMHGNTALHISTMLGHREATALLLAHNAPVKVKNKEGWNSLMEAVSYGDRQIITTMLRKLKAQSRESMTSRKPHLLRMLAELGDFYLELRWDFHSWIPLLSRMLPSDVCKIYKRGTCLRLDTTLVDFNDRAWERGDISFIYNSTADKTRDQLVILDNKAKAGVFQRIRYEESDAELDEEVDVLMSSDIVSAQMSTKPITFERTMSGWIFKHEKAERVGEYDACYYTVEGMSLVTRKRREHLTAEDIKKNKAFMQNLAVGSAMADDEFKSLQHRKSLPPPGRMPTTWEEYVGAAPGLAPPLGRAQVVKQNTKTFKALIAMSEEFPLSVDVLLDILEIVAPFKHLNKLRRFCQVRLPPGFPVRLEIPLLPTISAKVTFQKLVFRDDLTSKMFKIPKSYREDANRFPDL</sequence>
<keyword evidence="11" id="KW-1185">Reference proteome</keyword>
<comment type="function">
    <text evidence="7">Acts as a molecular chaperone for G protein-coupled receptors, regulating their biogenesis and exit from the ER.</text>
</comment>
<keyword evidence="5" id="KW-0472">Membrane</keyword>
<name>A0A0B2W037_TOXCA</name>
<evidence type="ECO:0000256" key="8">
    <source>
        <dbReference type="PROSITE-ProRule" id="PRU00023"/>
    </source>
</evidence>
<comment type="subcellular location">
    <subcellularLocation>
        <location evidence="1">Endoplasmic reticulum membrane</location>
    </subcellularLocation>
</comment>
<dbReference type="Proteomes" id="UP000031036">
    <property type="component" value="Unassembled WGS sequence"/>
</dbReference>
<dbReference type="STRING" id="6265.A0A0B2W037"/>
<dbReference type="OrthoDB" id="1585644at2759"/>
<keyword evidence="2" id="KW-0677">Repeat</keyword>
<organism evidence="10 11">
    <name type="scientific">Toxocara canis</name>
    <name type="common">Canine roundworm</name>
    <dbReference type="NCBI Taxonomy" id="6265"/>
    <lineage>
        <taxon>Eukaryota</taxon>
        <taxon>Metazoa</taxon>
        <taxon>Ecdysozoa</taxon>
        <taxon>Nematoda</taxon>
        <taxon>Chromadorea</taxon>
        <taxon>Rhabditida</taxon>
        <taxon>Spirurina</taxon>
        <taxon>Ascaridomorpha</taxon>
        <taxon>Ascaridoidea</taxon>
        <taxon>Toxocaridae</taxon>
        <taxon>Toxocara</taxon>
    </lineage>
</organism>
<accession>A0A0B2W037</accession>
<evidence type="ECO:0000313" key="10">
    <source>
        <dbReference type="EMBL" id="KHN87039.1"/>
    </source>
</evidence>
<dbReference type="SUPFAM" id="SSF48403">
    <property type="entry name" value="Ankyrin repeat"/>
    <property type="match status" value="1"/>
</dbReference>
<feature type="domain" description="Ankyrin repeat" evidence="9">
    <location>
        <begin position="222"/>
        <end position="493"/>
    </location>
</feature>
<dbReference type="Pfam" id="PF12796">
    <property type="entry name" value="Ank_2"/>
    <property type="match status" value="1"/>
</dbReference>
<dbReference type="GO" id="GO:0006621">
    <property type="term" value="P:protein retention in ER lumen"/>
    <property type="evidence" value="ECO:0007669"/>
    <property type="project" value="TreeGrafter"/>
</dbReference>
<proteinExistence type="predicted"/>
<evidence type="ECO:0000256" key="2">
    <source>
        <dbReference type="ARBA" id="ARBA00022737"/>
    </source>
</evidence>
<dbReference type="OMA" id="YPMHQSV"/>
<dbReference type="SMART" id="SM00248">
    <property type="entry name" value="ANK"/>
    <property type="match status" value="3"/>
</dbReference>
<protein>
    <submittedName>
        <fullName evidence="10">Ankyrin repeat domain-containing protein 13C</fullName>
    </submittedName>
</protein>
<comment type="caution">
    <text evidence="10">The sequence shown here is derived from an EMBL/GenBank/DDBJ whole genome shotgun (WGS) entry which is preliminary data.</text>
</comment>
<evidence type="ECO:0000256" key="4">
    <source>
        <dbReference type="ARBA" id="ARBA00023043"/>
    </source>
</evidence>
<dbReference type="Gene3D" id="1.25.40.20">
    <property type="entry name" value="Ankyrin repeat-containing domain"/>
    <property type="match status" value="1"/>
</dbReference>
<dbReference type="Pfam" id="PF11904">
    <property type="entry name" value="ANKRD13_C"/>
    <property type="match status" value="1"/>
</dbReference>
<evidence type="ECO:0000259" key="9">
    <source>
        <dbReference type="Pfam" id="PF11904"/>
    </source>
</evidence>
<dbReference type="PROSITE" id="PS50088">
    <property type="entry name" value="ANK_REPEAT"/>
    <property type="match status" value="2"/>
</dbReference>